<reference evidence="1" key="2">
    <citation type="journal article" date="2015" name="Fish Shellfish Immunol.">
        <title>Early steps in the European eel (Anguilla anguilla)-Vibrio vulnificus interaction in the gills: Role of the RtxA13 toxin.</title>
        <authorList>
            <person name="Callol A."/>
            <person name="Pajuelo D."/>
            <person name="Ebbesson L."/>
            <person name="Teles M."/>
            <person name="MacKenzie S."/>
            <person name="Amaro C."/>
        </authorList>
    </citation>
    <scope>NUCLEOTIDE SEQUENCE</scope>
</reference>
<proteinExistence type="predicted"/>
<accession>A0A0E9VTV5</accession>
<evidence type="ECO:0000313" key="1">
    <source>
        <dbReference type="EMBL" id="JAH81461.1"/>
    </source>
</evidence>
<sequence length="10" mass="1165">MGEFCHLESL</sequence>
<protein>
    <submittedName>
        <fullName evidence="1">Uncharacterized protein</fullName>
    </submittedName>
</protein>
<name>A0A0E9VTV5_ANGAN</name>
<dbReference type="EMBL" id="GBXM01027116">
    <property type="protein sequence ID" value="JAH81461.1"/>
    <property type="molecule type" value="Transcribed_RNA"/>
</dbReference>
<reference evidence="1" key="1">
    <citation type="submission" date="2014-11" db="EMBL/GenBank/DDBJ databases">
        <authorList>
            <person name="Amaro Gonzalez C."/>
        </authorList>
    </citation>
    <scope>NUCLEOTIDE SEQUENCE</scope>
</reference>
<organism evidence="1">
    <name type="scientific">Anguilla anguilla</name>
    <name type="common">European freshwater eel</name>
    <name type="synonym">Muraena anguilla</name>
    <dbReference type="NCBI Taxonomy" id="7936"/>
    <lineage>
        <taxon>Eukaryota</taxon>
        <taxon>Metazoa</taxon>
        <taxon>Chordata</taxon>
        <taxon>Craniata</taxon>
        <taxon>Vertebrata</taxon>
        <taxon>Euteleostomi</taxon>
        <taxon>Actinopterygii</taxon>
        <taxon>Neopterygii</taxon>
        <taxon>Teleostei</taxon>
        <taxon>Anguilliformes</taxon>
        <taxon>Anguillidae</taxon>
        <taxon>Anguilla</taxon>
    </lineage>
</organism>